<dbReference type="AlphaFoldDB" id="A0A7J4IUX4"/>
<reference evidence="2" key="3">
    <citation type="submission" date="2021-05" db="EMBL/GenBank/DDBJ databases">
        <title>Protein family content uncovers lineage relationships and bacterial pathway maintenance mechanisms in DPANN archaea.</title>
        <authorList>
            <person name="Castelle C.J."/>
            <person name="Meheust R."/>
            <person name="Jaffe A.L."/>
            <person name="Seitz K."/>
            <person name="Gong X."/>
            <person name="Baker B.J."/>
            <person name="Banfield J.F."/>
        </authorList>
    </citation>
    <scope>NUCLEOTIDE SEQUENCE</scope>
    <source>
        <strain evidence="2">RIFCSPHIGHO2_01_FULL_GW2011_AR10_43_9</strain>
    </source>
</reference>
<accession>A0A7J4IUX4</accession>
<sequence>MTAKVSKKWNVKSISKEKHERVMRILDELSDKMHEIDDIRVGIKREEARKISPAQTKAMLEEIKVPSLEVIKEQSSKKEK</sequence>
<dbReference type="EMBL" id="DUFG01000011">
    <property type="protein sequence ID" value="HIH08025.1"/>
    <property type="molecule type" value="Genomic_DNA"/>
</dbReference>
<dbReference type="Proteomes" id="UP000577419">
    <property type="component" value="Unassembled WGS sequence"/>
</dbReference>
<protein>
    <submittedName>
        <fullName evidence="1">Uncharacterized protein</fullName>
    </submittedName>
</protein>
<reference evidence="2" key="2">
    <citation type="submission" date="2021-03" db="EMBL/GenBank/DDBJ databases">
        <authorList>
            <person name="Jaffe A."/>
        </authorList>
    </citation>
    <scope>NUCLEOTIDE SEQUENCE</scope>
    <source>
        <strain evidence="2">RIFCSPHIGHO2_01_FULL_GW2011_AR10_43_9</strain>
    </source>
</reference>
<reference evidence="3" key="1">
    <citation type="journal article" date="2020" name="bioRxiv">
        <title>A rank-normalized archaeal taxonomy based on genome phylogeny resolves widespread incomplete and uneven classifications.</title>
        <authorList>
            <person name="Rinke C."/>
            <person name="Chuvochina M."/>
            <person name="Mussig A.J."/>
            <person name="Chaumeil P.-A."/>
            <person name="Waite D.W."/>
            <person name="Whitman W.B."/>
            <person name="Parks D.H."/>
            <person name="Hugenholtz P."/>
        </authorList>
    </citation>
    <scope>NUCLEOTIDE SEQUENCE [LARGE SCALE GENOMIC DNA]</scope>
</reference>
<gene>
    <name evidence="1" type="ORF">HA237_01505</name>
    <name evidence="2" type="ORF">J4224_04850</name>
</gene>
<evidence type="ECO:0000313" key="1">
    <source>
        <dbReference type="EMBL" id="HIH08025.1"/>
    </source>
</evidence>
<dbReference type="Proteomes" id="UP000683213">
    <property type="component" value="Unassembled WGS sequence"/>
</dbReference>
<proteinExistence type="predicted"/>
<comment type="caution">
    <text evidence="1">The sequence shown here is derived from an EMBL/GenBank/DDBJ whole genome shotgun (WGS) entry which is preliminary data.</text>
</comment>
<name>A0A7J4IUX4_9ARCH</name>
<evidence type="ECO:0000313" key="2">
    <source>
        <dbReference type="EMBL" id="MBS3059722.1"/>
    </source>
</evidence>
<dbReference type="EMBL" id="JAGVWF010000071">
    <property type="protein sequence ID" value="MBS3059722.1"/>
    <property type="molecule type" value="Genomic_DNA"/>
</dbReference>
<organism evidence="1 3">
    <name type="scientific">Candidatus Iainarchaeum sp</name>
    <dbReference type="NCBI Taxonomy" id="3101447"/>
    <lineage>
        <taxon>Archaea</taxon>
        <taxon>Candidatus Iainarchaeota</taxon>
        <taxon>Candidatus Iainarchaeia</taxon>
        <taxon>Candidatus Iainarchaeales</taxon>
        <taxon>Candidatus Iainarchaeaceae</taxon>
        <taxon>Candidatus Iainarchaeum</taxon>
    </lineage>
</organism>
<evidence type="ECO:0000313" key="3">
    <source>
        <dbReference type="Proteomes" id="UP000577419"/>
    </source>
</evidence>